<gene>
    <name evidence="2" type="ORF">HDF23_002541</name>
</gene>
<organism evidence="2 3">
    <name type="scientific">Mucilaginibacter lappiensis</name>
    <dbReference type="NCBI Taxonomy" id="354630"/>
    <lineage>
        <taxon>Bacteria</taxon>
        <taxon>Pseudomonadati</taxon>
        <taxon>Bacteroidota</taxon>
        <taxon>Sphingobacteriia</taxon>
        <taxon>Sphingobacteriales</taxon>
        <taxon>Sphingobacteriaceae</taxon>
        <taxon>Mucilaginibacter</taxon>
    </lineage>
</organism>
<evidence type="ECO:0000313" key="2">
    <source>
        <dbReference type="EMBL" id="MBB6109792.1"/>
    </source>
</evidence>
<reference evidence="2 3" key="1">
    <citation type="submission" date="2020-08" db="EMBL/GenBank/DDBJ databases">
        <title>Genomic Encyclopedia of Type Strains, Phase IV (KMG-V): Genome sequencing to study the core and pangenomes of soil and plant-associated prokaryotes.</title>
        <authorList>
            <person name="Whitman W."/>
        </authorList>
    </citation>
    <scope>NUCLEOTIDE SEQUENCE [LARGE SCALE GENOMIC DNA]</scope>
    <source>
        <strain evidence="2 3">ANJLi2</strain>
    </source>
</reference>
<comment type="caution">
    <text evidence="2">The sequence shown here is derived from an EMBL/GenBank/DDBJ whole genome shotgun (WGS) entry which is preliminary data.</text>
</comment>
<dbReference type="EMBL" id="JACHCB010000005">
    <property type="protein sequence ID" value="MBB6109792.1"/>
    <property type="molecule type" value="Genomic_DNA"/>
</dbReference>
<dbReference type="Pfam" id="PF01872">
    <property type="entry name" value="RibD_C"/>
    <property type="match status" value="1"/>
</dbReference>
<protein>
    <submittedName>
        <fullName evidence="2">Dihydrofolate reductase</fullName>
    </submittedName>
</protein>
<name>A0ABR6PJ37_9SPHI</name>
<dbReference type="RefSeq" id="WP_245834686.1">
    <property type="nucleotide sequence ID" value="NZ_FTMG01000005.1"/>
</dbReference>
<dbReference type="SUPFAM" id="SSF53597">
    <property type="entry name" value="Dihydrofolate reductase-like"/>
    <property type="match status" value="1"/>
</dbReference>
<evidence type="ECO:0000313" key="3">
    <source>
        <dbReference type="Proteomes" id="UP000541583"/>
    </source>
</evidence>
<feature type="domain" description="Bacterial bifunctional deaminase-reductase C-terminal" evidence="1">
    <location>
        <begin position="12"/>
        <end position="185"/>
    </location>
</feature>
<dbReference type="Gene3D" id="3.40.430.10">
    <property type="entry name" value="Dihydrofolate Reductase, subunit A"/>
    <property type="match status" value="1"/>
</dbReference>
<proteinExistence type="predicted"/>
<accession>A0ABR6PJ37</accession>
<evidence type="ECO:0000259" key="1">
    <source>
        <dbReference type="Pfam" id="PF01872"/>
    </source>
</evidence>
<dbReference type="InterPro" id="IPR002734">
    <property type="entry name" value="RibDG_C"/>
</dbReference>
<keyword evidence="3" id="KW-1185">Reference proteome</keyword>
<dbReference type="Proteomes" id="UP000541583">
    <property type="component" value="Unassembled WGS sequence"/>
</dbReference>
<dbReference type="InterPro" id="IPR024072">
    <property type="entry name" value="DHFR-like_dom_sf"/>
</dbReference>
<sequence>MRHVAYFCNMRKVSFGMNISLDGYCDHTLGEPSEELMEYFTEMMDDVDLLFYGRVMYQLMFPYWADVARDRSGSAAEVRFAERLVAIDKVVVSRSLESVDGNTTIIRNDPAAELRKLKQQPGKTISVDTVSMLPELMAAGLIDEFYLVVHPIMAGGGRHLLDAGSLPKSFKLDLVETRTFKNGCVALSYRKRE</sequence>